<dbReference type="SUPFAM" id="SSF57716">
    <property type="entry name" value="Glucocorticoid receptor-like (DNA-binding domain)"/>
    <property type="match status" value="1"/>
</dbReference>
<dbReference type="InterPro" id="IPR017351">
    <property type="entry name" value="PINCH-1-4-like"/>
</dbReference>
<dbReference type="FunFam" id="2.10.110.10:FF:000105">
    <property type="entry name" value="Similar to LIM domain-containing protein"/>
    <property type="match status" value="1"/>
</dbReference>
<dbReference type="AlphaFoldDB" id="A0A4P7NDG5"/>
<dbReference type="PROSITE" id="PS00478">
    <property type="entry name" value="LIM_DOMAIN_1"/>
    <property type="match status" value="1"/>
</dbReference>
<dbReference type="CDD" id="cd08368">
    <property type="entry name" value="LIM"/>
    <property type="match status" value="1"/>
</dbReference>
<protein>
    <recommendedName>
        <fullName evidence="6">LIM zinc-binding domain-containing protein</fullName>
    </recommendedName>
</protein>
<feature type="domain" description="LIM zinc-binding" evidence="6">
    <location>
        <begin position="510"/>
        <end position="573"/>
    </location>
</feature>
<feature type="compositionally biased region" description="Gly residues" evidence="5">
    <location>
        <begin position="660"/>
        <end position="672"/>
    </location>
</feature>
<dbReference type="EMBL" id="CP034206">
    <property type="protein sequence ID" value="QBZ58954.1"/>
    <property type="molecule type" value="Genomic_DNA"/>
</dbReference>
<sequence length="712" mass="77347">MADRQSSFLPTIKCSSCGNQIEISMMGEHICGGAGGSDSSSTPPLDKIDETFMPFNKSVHEKIGRVPPPPKVDTLAANRTYYRAGQLTPVSNSSGSASRSGSPLTPTGRVPGRSEDYFTPKIANEYDSASPRNQPRRPGGYGGMDDVEDDMYSNNSPKKQPSSLLSRMNTIAPGPFESKRPAAAKNAFAPRSNEPEDAYNDRPVTSNSNRSFGNNQPPKMPRKNGYGGFGPPQRSPGEYEPEPPSAISRSGTFPRENDPMEAPLRTPSAPGPRPDWLRRSTDEANERLIDRDNRGRQTNEMYGTRTSITRDTSRPPPPRTSLLNRPPTRDGGGLPNAVDLASEFGVGNPYHSSNVSMSSSASASSRAESRRPSQPSSQTSPARSLRARSARKPSDTSDIDSLMQDLQSSMLSDTQSRDLPRSSPEPLAMNSGSLRNQSRPSPPPMKTPPLDGPSQREAMDRGMDRGRQWGEAQNSSPRYASPERRREPARAPSRPGLRSQSRGRVPVNRGNCKACREPITGKSISSADGRLTGRYHKACFVCATCRDPFPSATFYVHDDKPYCEQHYHEKNGSLCGSCGIGIEGQYLADEAEEKFHPRCFRCSDCGQILDDGYFDVNGRRYCERDALRRVQPPPSWGPPSRTGTPSNLGPRGPPSMRGSSGLGPGLQPGGPKGYPAPGGRPGRPMGGPPNSSRLGPGPRPRMEKRMTRLGMM</sequence>
<dbReference type="GO" id="GO:0046872">
    <property type="term" value="F:metal ion binding"/>
    <property type="evidence" value="ECO:0007669"/>
    <property type="project" value="UniProtKB-KW"/>
</dbReference>
<feature type="compositionally biased region" description="Basic and acidic residues" evidence="5">
    <location>
        <begin position="457"/>
        <end position="468"/>
    </location>
</feature>
<feature type="compositionally biased region" description="Low complexity" evidence="5">
    <location>
        <begin position="400"/>
        <end position="413"/>
    </location>
</feature>
<feature type="compositionally biased region" description="Low complexity" evidence="5">
    <location>
        <begin position="91"/>
        <end position="102"/>
    </location>
</feature>
<feature type="compositionally biased region" description="Basic and acidic residues" evidence="5">
    <location>
        <begin position="275"/>
        <end position="297"/>
    </location>
</feature>
<keyword evidence="3 4" id="KW-0440">LIM domain</keyword>
<dbReference type="Proteomes" id="UP000294847">
    <property type="component" value="Chromosome 3"/>
</dbReference>
<dbReference type="Gene3D" id="2.10.110.10">
    <property type="entry name" value="Cysteine Rich Protein"/>
    <property type="match status" value="2"/>
</dbReference>
<feature type="compositionally biased region" description="Pro residues" evidence="5">
    <location>
        <begin position="440"/>
        <end position="451"/>
    </location>
</feature>
<organism evidence="7 8">
    <name type="scientific">Pyricularia oryzae</name>
    <name type="common">Rice blast fungus</name>
    <name type="synonym">Magnaporthe oryzae</name>
    <dbReference type="NCBI Taxonomy" id="318829"/>
    <lineage>
        <taxon>Eukaryota</taxon>
        <taxon>Fungi</taxon>
        <taxon>Dikarya</taxon>
        <taxon>Ascomycota</taxon>
        <taxon>Pezizomycotina</taxon>
        <taxon>Sordariomycetes</taxon>
        <taxon>Sordariomycetidae</taxon>
        <taxon>Magnaporthales</taxon>
        <taxon>Pyriculariaceae</taxon>
        <taxon>Pyricularia</taxon>
    </lineage>
</organism>
<name>A0A4P7NDG5_PYROR</name>
<evidence type="ECO:0000313" key="8">
    <source>
        <dbReference type="Proteomes" id="UP000294847"/>
    </source>
</evidence>
<evidence type="ECO:0000256" key="4">
    <source>
        <dbReference type="PROSITE-ProRule" id="PRU00125"/>
    </source>
</evidence>
<dbReference type="InterPro" id="IPR001781">
    <property type="entry name" value="Znf_LIM"/>
</dbReference>
<evidence type="ECO:0000259" key="6">
    <source>
        <dbReference type="PROSITE" id="PS50023"/>
    </source>
</evidence>
<proteinExistence type="predicted"/>
<reference evidence="7 8" key="1">
    <citation type="journal article" date="2019" name="Mol. Biol. Evol.">
        <title>Blast fungal genomes show frequent chromosomal changes, gene gains and losses, and effector gene turnover.</title>
        <authorList>
            <person name="Gomez Luciano L.B."/>
            <person name="Jason Tsai I."/>
            <person name="Chuma I."/>
            <person name="Tosa Y."/>
            <person name="Chen Y.H."/>
            <person name="Li J.Y."/>
            <person name="Li M.Y."/>
            <person name="Jade Lu M.Y."/>
            <person name="Nakayashiki H."/>
            <person name="Li W.H."/>
        </authorList>
    </citation>
    <scope>NUCLEOTIDE SEQUENCE [LARGE SCALE GENOMIC DNA]</scope>
    <source>
        <strain evidence="7">MZ5-1-6</strain>
    </source>
</reference>
<keyword evidence="2 4" id="KW-0862">Zinc</keyword>
<dbReference type="GO" id="GO:0030695">
    <property type="term" value="F:GTPase regulator activity"/>
    <property type="evidence" value="ECO:0007669"/>
    <property type="project" value="UniProtKB-ARBA"/>
</dbReference>
<accession>A0A4P7NDG5</accession>
<dbReference type="PROSITE" id="PS50023">
    <property type="entry name" value="LIM_DOMAIN_2"/>
    <property type="match status" value="2"/>
</dbReference>
<evidence type="ECO:0000256" key="5">
    <source>
        <dbReference type="SAM" id="MobiDB-lite"/>
    </source>
</evidence>
<dbReference type="PANTHER" id="PTHR24210">
    <property type="entry name" value="LIM DOMAIN-CONTAINING PROTEIN"/>
    <property type="match status" value="1"/>
</dbReference>
<gene>
    <name evidence="7" type="ORF">PoMZ_03913</name>
</gene>
<evidence type="ECO:0000256" key="2">
    <source>
        <dbReference type="ARBA" id="ARBA00022833"/>
    </source>
</evidence>
<keyword evidence="1 4" id="KW-0479">Metal-binding</keyword>
<dbReference type="SMART" id="SM00132">
    <property type="entry name" value="LIM"/>
    <property type="match status" value="2"/>
</dbReference>
<dbReference type="CDD" id="cd09397">
    <property type="entry name" value="LIM1_UF1"/>
    <property type="match status" value="1"/>
</dbReference>
<feature type="region of interest" description="Disordered" evidence="5">
    <location>
        <begin position="629"/>
        <end position="712"/>
    </location>
</feature>
<dbReference type="Pfam" id="PF00412">
    <property type="entry name" value="LIM"/>
    <property type="match status" value="2"/>
</dbReference>
<feature type="compositionally biased region" description="Low complexity" evidence="5">
    <location>
        <begin position="349"/>
        <end position="384"/>
    </location>
</feature>
<feature type="region of interest" description="Disordered" evidence="5">
    <location>
        <begin position="86"/>
        <end position="509"/>
    </location>
</feature>
<evidence type="ECO:0000313" key="7">
    <source>
        <dbReference type="EMBL" id="QBZ58954.1"/>
    </source>
</evidence>
<evidence type="ECO:0000256" key="3">
    <source>
        <dbReference type="ARBA" id="ARBA00023038"/>
    </source>
</evidence>
<feature type="compositionally biased region" description="Polar residues" evidence="5">
    <location>
        <begin position="203"/>
        <end position="217"/>
    </location>
</feature>
<feature type="compositionally biased region" description="Polar residues" evidence="5">
    <location>
        <begin position="430"/>
        <end position="439"/>
    </location>
</feature>
<evidence type="ECO:0000256" key="1">
    <source>
        <dbReference type="ARBA" id="ARBA00022723"/>
    </source>
</evidence>
<feature type="domain" description="LIM zinc-binding" evidence="6">
    <location>
        <begin position="574"/>
        <end position="632"/>
    </location>
</feature>
<dbReference type="PANTHER" id="PTHR24210:SF14">
    <property type="entry name" value="LIM ZINC-BINDING DOMAIN-CONTAINING PROTEIN"/>
    <property type="match status" value="1"/>
</dbReference>
<feature type="compositionally biased region" description="Polar residues" evidence="5">
    <location>
        <begin position="152"/>
        <end position="169"/>
    </location>
</feature>